<dbReference type="Pfam" id="PF01679">
    <property type="entry name" value="Pmp3"/>
    <property type="match status" value="1"/>
</dbReference>
<evidence type="ECO:0000313" key="8">
    <source>
        <dbReference type="WBParaSite" id="PgR004_g098_t01"/>
    </source>
</evidence>
<comment type="subcellular location">
    <subcellularLocation>
        <location evidence="1">Membrane</location>
    </subcellularLocation>
</comment>
<keyword evidence="4 6" id="KW-1133">Transmembrane helix</keyword>
<proteinExistence type="inferred from homology"/>
<name>A0A915AB39_PARUN</name>
<keyword evidence="5 6" id="KW-0472">Membrane</keyword>
<evidence type="ECO:0000256" key="1">
    <source>
        <dbReference type="ARBA" id="ARBA00004370"/>
    </source>
</evidence>
<dbReference type="AlphaFoldDB" id="A0A915AB39"/>
<dbReference type="WBParaSite" id="PgR004_g098_t01">
    <property type="protein sequence ID" value="PgR004_g098_t01"/>
    <property type="gene ID" value="PgR004_g098"/>
</dbReference>
<evidence type="ECO:0000256" key="4">
    <source>
        <dbReference type="ARBA" id="ARBA00022989"/>
    </source>
</evidence>
<evidence type="ECO:0000256" key="2">
    <source>
        <dbReference type="ARBA" id="ARBA00009530"/>
    </source>
</evidence>
<evidence type="ECO:0000256" key="3">
    <source>
        <dbReference type="ARBA" id="ARBA00022692"/>
    </source>
</evidence>
<feature type="transmembrane region" description="Helical" evidence="6">
    <location>
        <begin position="21"/>
        <end position="41"/>
    </location>
</feature>
<evidence type="ECO:0000256" key="5">
    <source>
        <dbReference type="ARBA" id="ARBA00023136"/>
    </source>
</evidence>
<dbReference type="PANTHER" id="PTHR21659">
    <property type="entry name" value="HYDROPHOBIC PROTEIN RCI2 LOW TEMPERATURE AND SALT RESPONSIVE PROTEIN LTI6 -RELATED"/>
    <property type="match status" value="1"/>
</dbReference>
<dbReference type="InterPro" id="IPR000612">
    <property type="entry name" value="PMP3"/>
</dbReference>
<keyword evidence="7" id="KW-1185">Reference proteome</keyword>
<evidence type="ECO:0000313" key="7">
    <source>
        <dbReference type="Proteomes" id="UP000887569"/>
    </source>
</evidence>
<protein>
    <submittedName>
        <fullName evidence="8">Plasma membrane proteolipid 3</fullName>
    </submittedName>
</protein>
<dbReference type="PANTHER" id="PTHR21659:SF10">
    <property type="entry name" value="PLASMA MEMBRANE PROTEOLIPID 3-RELATED"/>
    <property type="match status" value="1"/>
</dbReference>
<sequence length="87" mass="9664">MAGGTGGEQQVRIIDNRRDTLKLILLIVLVIFFPPAAVAIQANECNIHVWISLLLMLFFVFPAYIHAICGCAVLPGRDRECFGKCNF</sequence>
<accession>A0A915AB39</accession>
<keyword evidence="3 6" id="KW-0812">Transmembrane</keyword>
<dbReference type="Proteomes" id="UP000887569">
    <property type="component" value="Unplaced"/>
</dbReference>
<feature type="transmembrane region" description="Helical" evidence="6">
    <location>
        <begin position="47"/>
        <end position="74"/>
    </location>
</feature>
<reference evidence="8" key="1">
    <citation type="submission" date="2022-11" db="UniProtKB">
        <authorList>
            <consortium name="WormBaseParasite"/>
        </authorList>
    </citation>
    <scope>IDENTIFICATION</scope>
</reference>
<dbReference type="GO" id="GO:0016020">
    <property type="term" value="C:membrane"/>
    <property type="evidence" value="ECO:0007669"/>
    <property type="project" value="UniProtKB-SubCell"/>
</dbReference>
<comment type="similarity">
    <text evidence="2">Belongs to the UPF0057 (PMP3) family.</text>
</comment>
<organism evidence="7 8">
    <name type="scientific">Parascaris univalens</name>
    <name type="common">Nematode worm</name>
    <dbReference type="NCBI Taxonomy" id="6257"/>
    <lineage>
        <taxon>Eukaryota</taxon>
        <taxon>Metazoa</taxon>
        <taxon>Ecdysozoa</taxon>
        <taxon>Nematoda</taxon>
        <taxon>Chromadorea</taxon>
        <taxon>Rhabditida</taxon>
        <taxon>Spirurina</taxon>
        <taxon>Ascaridomorpha</taxon>
        <taxon>Ascaridoidea</taxon>
        <taxon>Ascarididae</taxon>
        <taxon>Parascaris</taxon>
    </lineage>
</organism>
<evidence type="ECO:0000256" key="6">
    <source>
        <dbReference type="SAM" id="Phobius"/>
    </source>
</evidence>